<sequence>MGLPMSKSEKDQLLQYRSLPESLLRDDDTWISRGQLIYNVRSSIEKMLSEVVGGEELQAPLAKALAVASLSLKLTTGYSNSPVVDFEQFSPEVKTLQNDIAKAICDLDTIPKSLLEALAIINRGSRSTPCFLKEEIEEELECILSVSAQMKQIVWDLLPARVQEVCDETSMVAYNLIGCMMEKFAQEEGLNLDWSDSSYLRGDYSSQENEEEKMNSSERRVDGSVIVQVVEELLPSLPKSKMEKLKELIGIL</sequence>
<dbReference type="AlphaFoldDB" id="A0A6A6LFU0"/>
<organism evidence="1 2">
    <name type="scientific">Hevea brasiliensis</name>
    <name type="common">Para rubber tree</name>
    <name type="synonym">Siphonia brasiliensis</name>
    <dbReference type="NCBI Taxonomy" id="3981"/>
    <lineage>
        <taxon>Eukaryota</taxon>
        <taxon>Viridiplantae</taxon>
        <taxon>Streptophyta</taxon>
        <taxon>Embryophyta</taxon>
        <taxon>Tracheophyta</taxon>
        <taxon>Spermatophyta</taxon>
        <taxon>Magnoliopsida</taxon>
        <taxon>eudicotyledons</taxon>
        <taxon>Gunneridae</taxon>
        <taxon>Pentapetalae</taxon>
        <taxon>rosids</taxon>
        <taxon>fabids</taxon>
        <taxon>Malpighiales</taxon>
        <taxon>Euphorbiaceae</taxon>
        <taxon>Crotonoideae</taxon>
        <taxon>Micrandreae</taxon>
        <taxon>Hevea</taxon>
    </lineage>
</organism>
<name>A0A6A6LFU0_HEVBR</name>
<accession>A0A6A6LFU0</accession>
<comment type="caution">
    <text evidence="1">The sequence shown here is derived from an EMBL/GenBank/DDBJ whole genome shotgun (WGS) entry which is preliminary data.</text>
</comment>
<gene>
    <name evidence="1" type="ORF">GH714_011663</name>
</gene>
<dbReference type="PANTHER" id="PTHR36071">
    <property type="entry name" value="DNA DOUBLE-STRAND BREAK REPAIR PROTEIN"/>
    <property type="match status" value="1"/>
</dbReference>
<protein>
    <submittedName>
        <fullName evidence="1">Uncharacterized protein</fullName>
    </submittedName>
</protein>
<proteinExistence type="predicted"/>
<dbReference type="Proteomes" id="UP000467840">
    <property type="component" value="Chromosome 4"/>
</dbReference>
<dbReference type="PANTHER" id="PTHR36071:SF1">
    <property type="entry name" value="DNA DOUBLE-STRAND BREAK REPAIR PROTEIN"/>
    <property type="match status" value="1"/>
</dbReference>
<evidence type="ECO:0000313" key="2">
    <source>
        <dbReference type="Proteomes" id="UP000467840"/>
    </source>
</evidence>
<reference evidence="1 2" key="1">
    <citation type="journal article" date="2020" name="Mol. Plant">
        <title>The Chromosome-Based Rubber Tree Genome Provides New Insights into Spurge Genome Evolution and Rubber Biosynthesis.</title>
        <authorList>
            <person name="Liu J."/>
            <person name="Shi C."/>
            <person name="Shi C.C."/>
            <person name="Li W."/>
            <person name="Zhang Q.J."/>
            <person name="Zhang Y."/>
            <person name="Li K."/>
            <person name="Lu H.F."/>
            <person name="Shi C."/>
            <person name="Zhu S.T."/>
            <person name="Xiao Z.Y."/>
            <person name="Nan H."/>
            <person name="Yue Y."/>
            <person name="Zhu X.G."/>
            <person name="Wu Y."/>
            <person name="Hong X.N."/>
            <person name="Fan G.Y."/>
            <person name="Tong Y."/>
            <person name="Zhang D."/>
            <person name="Mao C.L."/>
            <person name="Liu Y.L."/>
            <person name="Hao S.J."/>
            <person name="Liu W.Q."/>
            <person name="Lv M.Q."/>
            <person name="Zhang H.B."/>
            <person name="Liu Y."/>
            <person name="Hu-Tang G.R."/>
            <person name="Wang J.P."/>
            <person name="Wang J.H."/>
            <person name="Sun Y.H."/>
            <person name="Ni S.B."/>
            <person name="Chen W.B."/>
            <person name="Zhang X.C."/>
            <person name="Jiao Y.N."/>
            <person name="Eichler E.E."/>
            <person name="Li G.H."/>
            <person name="Liu X."/>
            <person name="Gao L.Z."/>
        </authorList>
    </citation>
    <scope>NUCLEOTIDE SEQUENCE [LARGE SCALE GENOMIC DNA]</scope>
    <source>
        <strain evidence="2">cv. GT1</strain>
        <tissue evidence="1">Leaf</tissue>
    </source>
</reference>
<keyword evidence="2" id="KW-1185">Reference proteome</keyword>
<dbReference type="EMBL" id="JAAGAX010000010">
    <property type="protein sequence ID" value="KAF2300312.1"/>
    <property type="molecule type" value="Genomic_DNA"/>
</dbReference>
<evidence type="ECO:0000313" key="1">
    <source>
        <dbReference type="EMBL" id="KAF2300312.1"/>
    </source>
</evidence>